<organism evidence="1 2">
    <name type="scientific">Staurois parvus</name>
    <dbReference type="NCBI Taxonomy" id="386267"/>
    <lineage>
        <taxon>Eukaryota</taxon>
        <taxon>Metazoa</taxon>
        <taxon>Chordata</taxon>
        <taxon>Craniata</taxon>
        <taxon>Vertebrata</taxon>
        <taxon>Euteleostomi</taxon>
        <taxon>Amphibia</taxon>
        <taxon>Batrachia</taxon>
        <taxon>Anura</taxon>
        <taxon>Neobatrachia</taxon>
        <taxon>Ranoidea</taxon>
        <taxon>Ranidae</taxon>
        <taxon>Staurois</taxon>
    </lineage>
</organism>
<evidence type="ECO:0000313" key="2">
    <source>
        <dbReference type="Proteomes" id="UP001162483"/>
    </source>
</evidence>
<proteinExistence type="predicted"/>
<keyword evidence="2" id="KW-1185">Reference proteome</keyword>
<accession>A0ABN9E3Z8</accession>
<dbReference type="InterPro" id="IPR050985">
    <property type="entry name" value="Alpha-glycosidase_related"/>
</dbReference>
<gene>
    <name evidence="1" type="ORF">SPARVUS_LOCUS8881343</name>
</gene>
<reference evidence="1" key="1">
    <citation type="submission" date="2023-05" db="EMBL/GenBank/DDBJ databases">
        <authorList>
            <person name="Stuckert A."/>
        </authorList>
    </citation>
    <scope>NUCLEOTIDE SEQUENCE</scope>
</reference>
<dbReference type="EMBL" id="CATNWA010014983">
    <property type="protein sequence ID" value="CAI9578208.1"/>
    <property type="molecule type" value="Genomic_DNA"/>
</dbReference>
<dbReference type="PANTHER" id="PTHR43053:SF6">
    <property type="entry name" value="SITS-BINDING PROTEIN"/>
    <property type="match status" value="1"/>
</dbReference>
<sequence>MPVWRHYGISDSAAKLEREVKSFHNKLKRYGLGECLISLNEHSTKLLSSKDHIPITDQAGETDRHRRDPYTLKHLNLSVTTSPYASFNSEELQDYLHKGQENYWLSLPSKLDGSMAPILTRWKGQFSVRLNITNNGAATWYLNNVKSLINKLGTKYIKFEGVEGNTFLEQSIQPPRG</sequence>
<comment type="caution">
    <text evidence="1">The sequence shown here is derived from an EMBL/GenBank/DDBJ whole genome shotgun (WGS) entry which is preliminary data.</text>
</comment>
<name>A0ABN9E3Z8_9NEOB</name>
<protein>
    <submittedName>
        <fullName evidence="1">Uncharacterized protein</fullName>
    </submittedName>
</protein>
<dbReference type="Proteomes" id="UP001162483">
    <property type="component" value="Unassembled WGS sequence"/>
</dbReference>
<dbReference type="PANTHER" id="PTHR43053">
    <property type="entry name" value="GLYCOSIDASE FAMILY 31"/>
    <property type="match status" value="1"/>
</dbReference>
<feature type="non-terminal residue" evidence="1">
    <location>
        <position position="177"/>
    </location>
</feature>
<evidence type="ECO:0000313" key="1">
    <source>
        <dbReference type="EMBL" id="CAI9578208.1"/>
    </source>
</evidence>